<reference evidence="2" key="2">
    <citation type="submission" date="2020-09" db="EMBL/GenBank/DDBJ databases">
        <authorList>
            <person name="Sun Q."/>
            <person name="Ohkuma M."/>
        </authorList>
    </citation>
    <scope>NUCLEOTIDE SEQUENCE</scope>
    <source>
        <strain evidence="2">JCM 4477</strain>
    </source>
</reference>
<evidence type="ECO:0000256" key="1">
    <source>
        <dbReference type="SAM" id="MobiDB-lite"/>
    </source>
</evidence>
<dbReference type="EMBL" id="BNBI01000025">
    <property type="protein sequence ID" value="GHF35070.1"/>
    <property type="molecule type" value="Genomic_DNA"/>
</dbReference>
<gene>
    <name evidence="2" type="ORF">GCM10018772_70770</name>
</gene>
<evidence type="ECO:0000313" key="3">
    <source>
        <dbReference type="Proteomes" id="UP000630718"/>
    </source>
</evidence>
<comment type="caution">
    <text evidence="2">The sequence shown here is derived from an EMBL/GenBank/DDBJ whole genome shotgun (WGS) entry which is preliminary data.</text>
</comment>
<feature type="region of interest" description="Disordered" evidence="1">
    <location>
        <begin position="194"/>
        <end position="232"/>
    </location>
</feature>
<evidence type="ECO:0008006" key="4">
    <source>
        <dbReference type="Google" id="ProtNLM"/>
    </source>
</evidence>
<dbReference type="Proteomes" id="UP000630718">
    <property type="component" value="Unassembled WGS sequence"/>
</dbReference>
<dbReference type="AlphaFoldDB" id="A0A919B1K5"/>
<dbReference type="RefSeq" id="WP_190208579.1">
    <property type="nucleotide sequence ID" value="NZ_BNBI01000025.1"/>
</dbReference>
<keyword evidence="3" id="KW-1185">Reference proteome</keyword>
<feature type="compositionally biased region" description="Gly residues" evidence="1">
    <location>
        <begin position="202"/>
        <end position="211"/>
    </location>
</feature>
<reference evidence="2" key="1">
    <citation type="journal article" date="2014" name="Int. J. Syst. Evol. Microbiol.">
        <title>Complete genome sequence of Corynebacterium casei LMG S-19264T (=DSM 44701T), isolated from a smear-ripened cheese.</title>
        <authorList>
            <consortium name="US DOE Joint Genome Institute (JGI-PGF)"/>
            <person name="Walter F."/>
            <person name="Albersmeier A."/>
            <person name="Kalinowski J."/>
            <person name="Ruckert C."/>
        </authorList>
    </citation>
    <scope>NUCLEOTIDE SEQUENCE</scope>
    <source>
        <strain evidence="2">JCM 4477</strain>
    </source>
</reference>
<sequence length="278" mass="29581">MTTEAVAHIPEPAPAPTLEAVSDLPAEVTVAAIAAGVTSALVNAWDAIRARHKDVPEAVISMATGGRASAVELAHFAPRRWKLREGDDVHHEVFVTAESLADGAAKVFGYLLHEATHAANEARGVKDCSASQYHNKEFREMAEAMGLVQRPDVGEKWKKKYGFAGTELGEEAAKTYAKEIAALDKAMRATRTPDIFATRTRGGSGGDGKGGTTDDADTADAGGDGEAPTGKKEDRNYVKAVCKCEPSPAVIRVSPKTLERRNIMCGDCMENFAPEEST</sequence>
<proteinExistence type="predicted"/>
<name>A0A919B1K5_9ACTN</name>
<evidence type="ECO:0000313" key="2">
    <source>
        <dbReference type="EMBL" id="GHF35070.1"/>
    </source>
</evidence>
<accession>A0A919B1K5</accession>
<protein>
    <recommendedName>
        <fullName evidence="4">SprT-like domain-containing protein</fullName>
    </recommendedName>
</protein>
<organism evidence="2 3">
    <name type="scientific">Streptomyces fumanus</name>
    <dbReference type="NCBI Taxonomy" id="67302"/>
    <lineage>
        <taxon>Bacteria</taxon>
        <taxon>Bacillati</taxon>
        <taxon>Actinomycetota</taxon>
        <taxon>Actinomycetes</taxon>
        <taxon>Kitasatosporales</taxon>
        <taxon>Streptomycetaceae</taxon>
        <taxon>Streptomyces</taxon>
    </lineage>
</organism>